<sequence>MPQPRISALDLADVLVYLVVLGTFTQLFPAVISETFLASLLTAIILKLVLEAVVWAKTKIVGRIRAAETVRVRVLAGGSFFIVAAGSKALILWLIDVLLGDSVYLGGFFAVTLLVVTLMAARAALRALLKQRS</sequence>
<feature type="transmembrane region" description="Helical" evidence="1">
    <location>
        <begin position="36"/>
        <end position="54"/>
    </location>
</feature>
<dbReference type="KEGG" id="lvi:G7068_07895"/>
<accession>A0A6G7XFI5</accession>
<feature type="transmembrane region" description="Helical" evidence="1">
    <location>
        <begin position="74"/>
        <end position="95"/>
    </location>
</feature>
<evidence type="ECO:0000313" key="3">
    <source>
        <dbReference type="Proteomes" id="UP000502677"/>
    </source>
</evidence>
<feature type="transmembrane region" description="Helical" evidence="1">
    <location>
        <begin position="107"/>
        <end position="129"/>
    </location>
</feature>
<organism evidence="2 3">
    <name type="scientific">Leucobacter viscericola</name>
    <dbReference type="NCBI Taxonomy" id="2714935"/>
    <lineage>
        <taxon>Bacteria</taxon>
        <taxon>Bacillati</taxon>
        <taxon>Actinomycetota</taxon>
        <taxon>Actinomycetes</taxon>
        <taxon>Micrococcales</taxon>
        <taxon>Microbacteriaceae</taxon>
        <taxon>Leucobacter</taxon>
    </lineage>
</organism>
<reference evidence="2 3" key="1">
    <citation type="submission" date="2020-03" db="EMBL/GenBank/DDBJ databases">
        <title>Leucobacter sp. nov., isolated from beetles.</title>
        <authorList>
            <person name="Hyun D.-W."/>
            <person name="Bae J.-W."/>
        </authorList>
    </citation>
    <scope>NUCLEOTIDE SEQUENCE [LARGE SCALE GENOMIC DNA]</scope>
    <source>
        <strain evidence="2 3">HDW9C</strain>
    </source>
</reference>
<keyword evidence="1" id="KW-1133">Transmembrane helix</keyword>
<feature type="transmembrane region" description="Helical" evidence="1">
    <location>
        <begin position="12"/>
        <end position="30"/>
    </location>
</feature>
<protein>
    <submittedName>
        <fullName evidence="2">Uncharacterized protein</fullName>
    </submittedName>
</protein>
<dbReference type="Proteomes" id="UP000502677">
    <property type="component" value="Chromosome"/>
</dbReference>
<name>A0A6G7XFI5_9MICO</name>
<gene>
    <name evidence="2" type="ORF">G7068_07895</name>
</gene>
<evidence type="ECO:0000313" key="2">
    <source>
        <dbReference type="EMBL" id="QIK63131.1"/>
    </source>
</evidence>
<dbReference type="RefSeq" id="WP_166290876.1">
    <property type="nucleotide sequence ID" value="NZ_CP049863.1"/>
</dbReference>
<evidence type="ECO:0000256" key="1">
    <source>
        <dbReference type="SAM" id="Phobius"/>
    </source>
</evidence>
<proteinExistence type="predicted"/>
<dbReference type="EMBL" id="CP049863">
    <property type="protein sequence ID" value="QIK63131.1"/>
    <property type="molecule type" value="Genomic_DNA"/>
</dbReference>
<dbReference type="AlphaFoldDB" id="A0A6G7XFI5"/>
<keyword evidence="3" id="KW-1185">Reference proteome</keyword>
<keyword evidence="1" id="KW-0472">Membrane</keyword>
<keyword evidence="1" id="KW-0812">Transmembrane</keyword>